<reference evidence="1 2" key="1">
    <citation type="submission" date="2016-11" db="EMBL/GenBank/DDBJ databases">
        <authorList>
            <person name="Jaros S."/>
            <person name="Januszkiewicz K."/>
            <person name="Wedrychowicz H."/>
        </authorList>
    </citation>
    <scope>NUCLEOTIDE SEQUENCE [LARGE SCALE GENOMIC DNA]</scope>
    <source>
        <strain evidence="1 2">DSM 21758</strain>
    </source>
</reference>
<keyword evidence="2" id="KW-1185">Reference proteome</keyword>
<organism evidence="1 2">
    <name type="scientific">Clostridium cavendishii DSM 21758</name>
    <dbReference type="NCBI Taxonomy" id="1121302"/>
    <lineage>
        <taxon>Bacteria</taxon>
        <taxon>Bacillati</taxon>
        <taxon>Bacillota</taxon>
        <taxon>Clostridia</taxon>
        <taxon>Eubacteriales</taxon>
        <taxon>Clostridiaceae</taxon>
        <taxon>Clostridium</taxon>
    </lineage>
</organism>
<proteinExistence type="predicted"/>
<dbReference type="Proteomes" id="UP000184310">
    <property type="component" value="Unassembled WGS sequence"/>
</dbReference>
<name>A0A1M6LV55_9CLOT</name>
<dbReference type="EMBL" id="FQZB01000010">
    <property type="protein sequence ID" value="SHJ75056.1"/>
    <property type="molecule type" value="Genomic_DNA"/>
</dbReference>
<accession>A0A1M6LV55</accession>
<protein>
    <recommendedName>
        <fullName evidence="3">DUF4065 domain-containing protein</fullName>
    </recommendedName>
</protein>
<evidence type="ECO:0000313" key="1">
    <source>
        <dbReference type="EMBL" id="SHJ75056.1"/>
    </source>
</evidence>
<gene>
    <name evidence="1" type="ORF">SAMN02745163_02507</name>
</gene>
<sequence length="199" mass="23254">MNSEANFDILYILNSLENTYDSINIVEIQNICYLSLLVSVFDKNPISDWGYEFIYDNDEPFSYAIINEIEDMMKSGTIIKEDKENYKLGKEAKRIFGFINNLEEFSKRKKYLQVSADAALVIPIPEFMNSMNYEPLIASKRNLFDREALGYGISINKLYDHFEGIRKIIGVENYDLWAVSVLWLKYLEGISNEMEEEKK</sequence>
<evidence type="ECO:0008006" key="3">
    <source>
        <dbReference type="Google" id="ProtNLM"/>
    </source>
</evidence>
<dbReference type="STRING" id="1121302.SAMN02745163_02507"/>
<dbReference type="OrthoDB" id="1494445at2"/>
<dbReference type="AlphaFoldDB" id="A0A1M6LV55"/>
<evidence type="ECO:0000313" key="2">
    <source>
        <dbReference type="Proteomes" id="UP000184310"/>
    </source>
</evidence>
<dbReference type="RefSeq" id="WP_072987999.1">
    <property type="nucleotide sequence ID" value="NZ_FQZB01000010.1"/>
</dbReference>